<dbReference type="PROSITE" id="PS50948">
    <property type="entry name" value="PAN"/>
    <property type="match status" value="1"/>
</dbReference>
<evidence type="ECO:0000259" key="3">
    <source>
        <dbReference type="PROSITE" id="PS50948"/>
    </source>
</evidence>
<organism evidence="4">
    <name type="scientific">Capitella teleta</name>
    <name type="common">Polychaete worm</name>
    <dbReference type="NCBI Taxonomy" id="283909"/>
    <lineage>
        <taxon>Eukaryota</taxon>
        <taxon>Metazoa</taxon>
        <taxon>Spiralia</taxon>
        <taxon>Lophotrochozoa</taxon>
        <taxon>Annelida</taxon>
        <taxon>Polychaeta</taxon>
        <taxon>Sedentaria</taxon>
        <taxon>Scolecida</taxon>
        <taxon>Capitellidae</taxon>
        <taxon>Capitella</taxon>
    </lineage>
</organism>
<feature type="chain" id="PRO_5008789038" description="Apple domain-containing protein" evidence="2">
    <location>
        <begin position="25"/>
        <end position="730"/>
    </location>
</feature>
<accession>R7VGL6</accession>
<feature type="compositionally biased region" description="Polar residues" evidence="1">
    <location>
        <begin position="256"/>
        <end position="278"/>
    </location>
</feature>
<dbReference type="Pfam" id="PF13385">
    <property type="entry name" value="Laminin_G_3"/>
    <property type="match status" value="1"/>
</dbReference>
<reference evidence="4 6" key="2">
    <citation type="journal article" date="2013" name="Nature">
        <title>Insights into bilaterian evolution from three spiralian genomes.</title>
        <authorList>
            <person name="Simakov O."/>
            <person name="Marletaz F."/>
            <person name="Cho S.J."/>
            <person name="Edsinger-Gonzales E."/>
            <person name="Havlak P."/>
            <person name="Hellsten U."/>
            <person name="Kuo D.H."/>
            <person name="Larsson T."/>
            <person name="Lv J."/>
            <person name="Arendt D."/>
            <person name="Savage R."/>
            <person name="Osoegawa K."/>
            <person name="de Jong P."/>
            <person name="Grimwood J."/>
            <person name="Chapman J.A."/>
            <person name="Shapiro H."/>
            <person name="Aerts A."/>
            <person name="Otillar R.P."/>
            <person name="Terry A.Y."/>
            <person name="Boore J.L."/>
            <person name="Grigoriev I.V."/>
            <person name="Lindberg D.R."/>
            <person name="Seaver E.C."/>
            <person name="Weisblat D.A."/>
            <person name="Putnam N.H."/>
            <person name="Rokhsar D.S."/>
        </authorList>
    </citation>
    <scope>NUCLEOTIDE SEQUENCE</scope>
    <source>
        <strain evidence="4 6">I ESC-2004</strain>
    </source>
</reference>
<dbReference type="EMBL" id="KB294243">
    <property type="protein sequence ID" value="ELU14835.1"/>
    <property type="molecule type" value="Genomic_DNA"/>
</dbReference>
<name>R7VGL6_CAPTE</name>
<evidence type="ECO:0000256" key="1">
    <source>
        <dbReference type="SAM" id="MobiDB-lite"/>
    </source>
</evidence>
<evidence type="ECO:0000313" key="5">
    <source>
        <dbReference type="EnsemblMetazoa" id="CapteP225890"/>
    </source>
</evidence>
<dbReference type="EnsemblMetazoa" id="CapteT225890">
    <property type="protein sequence ID" value="CapteP225890"/>
    <property type="gene ID" value="CapteG225890"/>
</dbReference>
<feature type="domain" description="Apple" evidence="3">
    <location>
        <begin position="322"/>
        <end position="402"/>
    </location>
</feature>
<dbReference type="SUPFAM" id="SSF57414">
    <property type="entry name" value="Hairpin loop containing domain-like"/>
    <property type="match status" value="1"/>
</dbReference>
<dbReference type="Gene3D" id="3.50.4.10">
    <property type="entry name" value="Hepatocyte Growth Factor"/>
    <property type="match status" value="1"/>
</dbReference>
<dbReference type="AlphaFoldDB" id="R7VGL6"/>
<dbReference type="InterPro" id="IPR003609">
    <property type="entry name" value="Pan_app"/>
</dbReference>
<proteinExistence type="predicted"/>
<feature type="region of interest" description="Disordered" evidence="1">
    <location>
        <begin position="254"/>
        <end position="314"/>
    </location>
</feature>
<feature type="region of interest" description="Disordered" evidence="1">
    <location>
        <begin position="113"/>
        <end position="132"/>
    </location>
</feature>
<reference evidence="5" key="3">
    <citation type="submission" date="2015-06" db="UniProtKB">
        <authorList>
            <consortium name="EnsemblMetazoa"/>
        </authorList>
    </citation>
    <scope>IDENTIFICATION</scope>
</reference>
<dbReference type="HOGENOM" id="CLU_379590_0_0_1"/>
<dbReference type="EMBL" id="AMQN01004704">
    <property type="status" value="NOT_ANNOTATED_CDS"/>
    <property type="molecule type" value="Genomic_DNA"/>
</dbReference>
<dbReference type="Proteomes" id="UP000014760">
    <property type="component" value="Unassembled WGS sequence"/>
</dbReference>
<evidence type="ECO:0000313" key="4">
    <source>
        <dbReference type="EMBL" id="ELU14835.1"/>
    </source>
</evidence>
<gene>
    <name evidence="4" type="ORF">CAPTEDRAFT_225890</name>
</gene>
<dbReference type="Gene3D" id="2.60.120.200">
    <property type="match status" value="1"/>
</dbReference>
<feature type="signal peptide" evidence="2">
    <location>
        <begin position="1"/>
        <end position="24"/>
    </location>
</feature>
<sequence length="730" mass="81906">MAYLMKTLWALLLVLLWNVNVLEAVRYIETVLIDECIPSKYFWQEKDPRQFYACLKDKRAIRMMCGDNSYMCNTGDEKFLPCSCKGRPPTISNKLTKDAKKLQNYAKMGIEEQSDAESVAKAERQKQKEAEIPDADDKFESLPAKGCPDLFRRYPKSHMHQGTWKEQTTLIECQRACLATRNCIGVDWDRRDNVDENRRCYHIFPESMRYGIAPKPYACCDHYRRTYCLSSDIDIEENLVDKNDIYDNDLNPYEKQGNSQVTDSNLFGNTDTTTQATSELPLANRNAATSTDIAQPTTPQTAAPSTTQAVTQPTTTIPDSGCPFAFREYPAVNHPFGENITSSTENRNVEECKYWCLIRPHCVAVDFNTDTETCYSHREIKDSLIDFSTPKPSVTHYRKTTCSPPLRCWLESKEISTEDDFSVTDINTPQSECIGVCYLRQTVNAAEPQTIQRGCMRTNGPLARKELGCRLDESQTSIVCLCDTMMCNGLSMVAQLNIVLHLPLDGDFLDHSGMGRDGRVTRGYNAPTFTCLERSVNCSALFSGSECISIPSLALTSYGSVRSANRAFVPQASFIVFYKRASYSENSEGIFGNADEKNKTATWRIQASKIANMVSAGVVTEMSGLEDLSDFYAIARDFEWHQAALTYDGLNSPDQGFRPTSRFFVDGTQADGNSILDQGPISVRRQAVTIGCVSEENFTGFIDEAMIFSMALPERDIAALRAMRDANFAA</sequence>
<dbReference type="InterPro" id="IPR013320">
    <property type="entry name" value="ConA-like_dom_sf"/>
</dbReference>
<feature type="compositionally biased region" description="Basic and acidic residues" evidence="1">
    <location>
        <begin position="118"/>
        <end position="132"/>
    </location>
</feature>
<protein>
    <recommendedName>
        <fullName evidence="3">Apple domain-containing protein</fullName>
    </recommendedName>
</protein>
<dbReference type="OrthoDB" id="10030431at2759"/>
<dbReference type="Pfam" id="PF00024">
    <property type="entry name" value="PAN_1"/>
    <property type="match status" value="1"/>
</dbReference>
<keyword evidence="2" id="KW-0732">Signal</keyword>
<evidence type="ECO:0000313" key="6">
    <source>
        <dbReference type="Proteomes" id="UP000014760"/>
    </source>
</evidence>
<reference evidence="6" key="1">
    <citation type="submission" date="2012-12" db="EMBL/GenBank/DDBJ databases">
        <authorList>
            <person name="Hellsten U."/>
            <person name="Grimwood J."/>
            <person name="Chapman J.A."/>
            <person name="Shapiro H."/>
            <person name="Aerts A."/>
            <person name="Otillar R.P."/>
            <person name="Terry A.Y."/>
            <person name="Boore J.L."/>
            <person name="Simakov O."/>
            <person name="Marletaz F."/>
            <person name="Cho S.-J."/>
            <person name="Edsinger-Gonzales E."/>
            <person name="Havlak P."/>
            <person name="Kuo D.-H."/>
            <person name="Larsson T."/>
            <person name="Lv J."/>
            <person name="Arendt D."/>
            <person name="Savage R."/>
            <person name="Osoegawa K."/>
            <person name="de Jong P."/>
            <person name="Lindberg D.R."/>
            <person name="Seaver E.C."/>
            <person name="Weisblat D.A."/>
            <person name="Putnam N.H."/>
            <person name="Grigoriev I.V."/>
            <person name="Rokhsar D.S."/>
        </authorList>
    </citation>
    <scope>NUCLEOTIDE SEQUENCE</scope>
    <source>
        <strain evidence="6">I ESC-2004</strain>
    </source>
</reference>
<dbReference type="SUPFAM" id="SSF49899">
    <property type="entry name" value="Concanavalin A-like lectins/glucanases"/>
    <property type="match status" value="1"/>
</dbReference>
<keyword evidence="6" id="KW-1185">Reference proteome</keyword>
<evidence type="ECO:0000256" key="2">
    <source>
        <dbReference type="SAM" id="SignalP"/>
    </source>
</evidence>
<feature type="compositionally biased region" description="Low complexity" evidence="1">
    <location>
        <begin position="294"/>
        <end position="314"/>
    </location>
</feature>